<accession>A0A2N8L1H5</accession>
<feature type="domain" description="Solute-binding protein family 3/N-terminal" evidence="2">
    <location>
        <begin position="70"/>
        <end position="300"/>
    </location>
</feature>
<name>A0A2N8L1H5_9BURK</name>
<dbReference type="Proteomes" id="UP000235916">
    <property type="component" value="Unassembled WGS sequence"/>
</dbReference>
<sequence length="303" mass="34276">MSANRISRPCTPWSKSCWPNRSEARASACMSRTRPTTHRRCLCALLAAFALGTHHPVWAEDGPGTKPAAPLVLAGEDDWPPYSAAEKPGADTQRPPVGFSVDLIRAALATQGVQVQIVTVPFSRCMLYAKTGQVAGCFNATITDDNRNDYVWHQPAMFEEELSIFGRADDKSPEMRLSDLRGKRVAYTNGYTYPSEFMHDARIQKFSAVSDAALIRMLLSKRVDYILLNRTPAWLRIDNTPEFRGQLRRTGLISMDGFWVAFSKQHPQGERLAQQFSQGLAQMRKDGSYQRLVDEFRRRVRYR</sequence>
<organism evidence="3 4">
    <name type="scientific">Kinneretia aquatilis</name>
    <dbReference type="NCBI Taxonomy" id="2070761"/>
    <lineage>
        <taxon>Bacteria</taxon>
        <taxon>Pseudomonadati</taxon>
        <taxon>Pseudomonadota</taxon>
        <taxon>Betaproteobacteria</taxon>
        <taxon>Burkholderiales</taxon>
        <taxon>Sphaerotilaceae</taxon>
        <taxon>Roseateles</taxon>
    </lineage>
</organism>
<dbReference type="AlphaFoldDB" id="A0A2N8L1H5"/>
<comment type="caution">
    <text evidence="3">The sequence shown here is derived from an EMBL/GenBank/DDBJ whole genome shotgun (WGS) entry which is preliminary data.</text>
</comment>
<protein>
    <submittedName>
        <fullName evidence="3">Transporter</fullName>
    </submittedName>
</protein>
<dbReference type="SMART" id="SM00062">
    <property type="entry name" value="PBPb"/>
    <property type="match status" value="1"/>
</dbReference>
<evidence type="ECO:0000313" key="3">
    <source>
        <dbReference type="EMBL" id="PND39517.1"/>
    </source>
</evidence>
<dbReference type="Pfam" id="PF00497">
    <property type="entry name" value="SBP_bac_3"/>
    <property type="match status" value="1"/>
</dbReference>
<evidence type="ECO:0000259" key="2">
    <source>
        <dbReference type="SMART" id="SM00062"/>
    </source>
</evidence>
<dbReference type="PANTHER" id="PTHR35936">
    <property type="entry name" value="MEMBRANE-BOUND LYTIC MUREIN TRANSGLYCOSYLASE F"/>
    <property type="match status" value="1"/>
</dbReference>
<dbReference type="EMBL" id="POSP01000003">
    <property type="protein sequence ID" value="PND39517.1"/>
    <property type="molecule type" value="Genomic_DNA"/>
</dbReference>
<dbReference type="InterPro" id="IPR001638">
    <property type="entry name" value="Solute-binding_3/MltF_N"/>
</dbReference>
<evidence type="ECO:0000313" key="4">
    <source>
        <dbReference type="Proteomes" id="UP000235916"/>
    </source>
</evidence>
<evidence type="ECO:0000256" key="1">
    <source>
        <dbReference type="ARBA" id="ARBA00022729"/>
    </source>
</evidence>
<dbReference type="SUPFAM" id="SSF53850">
    <property type="entry name" value="Periplasmic binding protein-like II"/>
    <property type="match status" value="1"/>
</dbReference>
<keyword evidence="1" id="KW-0732">Signal</keyword>
<dbReference type="Gene3D" id="3.40.190.10">
    <property type="entry name" value="Periplasmic binding protein-like II"/>
    <property type="match status" value="2"/>
</dbReference>
<gene>
    <name evidence="3" type="ORF">C1O66_19585</name>
</gene>
<keyword evidence="4" id="KW-1185">Reference proteome</keyword>
<dbReference type="OrthoDB" id="245568at2"/>
<proteinExistence type="predicted"/>
<reference evidence="3 4" key="1">
    <citation type="submission" date="2018-01" db="EMBL/GenBank/DDBJ databases">
        <title>Draft genome sequence of Paucibacter aquatile CR182 isolated from freshwater of the Nakdong River.</title>
        <authorList>
            <person name="Choi A."/>
            <person name="Chung E.J."/>
        </authorList>
    </citation>
    <scope>NUCLEOTIDE SEQUENCE [LARGE SCALE GENOMIC DNA]</scope>
    <source>
        <strain evidence="3 4">CR182</strain>
    </source>
</reference>
<dbReference type="PANTHER" id="PTHR35936:SF6">
    <property type="entry name" value="AMINO ACID ABC TRANSPORTER SUBSTRATE-BINDING PAAT FAMILY PROTEIN"/>
    <property type="match status" value="1"/>
</dbReference>